<keyword evidence="1" id="KW-0812">Transmembrane</keyword>
<feature type="transmembrane region" description="Helical" evidence="1">
    <location>
        <begin position="44"/>
        <end position="63"/>
    </location>
</feature>
<name>A0A914QM80_9BILA</name>
<keyword evidence="2" id="KW-1185">Reference proteome</keyword>
<dbReference type="WBParaSite" id="PDA_v2.g30992.t1">
    <property type="protein sequence ID" value="PDA_v2.g30992.t1"/>
    <property type="gene ID" value="PDA_v2.g30992"/>
</dbReference>
<proteinExistence type="predicted"/>
<dbReference type="Proteomes" id="UP000887578">
    <property type="component" value="Unplaced"/>
</dbReference>
<organism evidence="2 3">
    <name type="scientific">Panagrolaimus davidi</name>
    <dbReference type="NCBI Taxonomy" id="227884"/>
    <lineage>
        <taxon>Eukaryota</taxon>
        <taxon>Metazoa</taxon>
        <taxon>Ecdysozoa</taxon>
        <taxon>Nematoda</taxon>
        <taxon>Chromadorea</taxon>
        <taxon>Rhabditida</taxon>
        <taxon>Tylenchina</taxon>
        <taxon>Panagrolaimomorpha</taxon>
        <taxon>Panagrolaimoidea</taxon>
        <taxon>Panagrolaimidae</taxon>
        <taxon>Panagrolaimus</taxon>
    </lineage>
</organism>
<dbReference type="AlphaFoldDB" id="A0A914QM80"/>
<protein>
    <submittedName>
        <fullName evidence="3">Uncharacterized protein</fullName>
    </submittedName>
</protein>
<reference evidence="3" key="1">
    <citation type="submission" date="2022-11" db="UniProtKB">
        <authorList>
            <consortium name="WormBaseParasite"/>
        </authorList>
    </citation>
    <scope>IDENTIFICATION</scope>
</reference>
<keyword evidence="1" id="KW-0472">Membrane</keyword>
<sequence>MIHRAFINQVARRAGGSELQVIRQIHKGQEATPPMRFMSMPERFGLYFFICGAFVIYPTSVLMRLDNLRPKPDNSLNEEALAERERRIAARH</sequence>
<accession>A0A914QM80</accession>
<evidence type="ECO:0000256" key="1">
    <source>
        <dbReference type="SAM" id="Phobius"/>
    </source>
</evidence>
<evidence type="ECO:0000313" key="3">
    <source>
        <dbReference type="WBParaSite" id="PDA_v2.g30992.t1"/>
    </source>
</evidence>
<evidence type="ECO:0000313" key="2">
    <source>
        <dbReference type="Proteomes" id="UP000887578"/>
    </source>
</evidence>
<keyword evidence="1" id="KW-1133">Transmembrane helix</keyword>